<gene>
    <name evidence="1" type="ORF">LOTGIDRAFT_155971</name>
</gene>
<dbReference type="RefSeq" id="XP_009044259.1">
    <property type="nucleotide sequence ID" value="XM_009046011.1"/>
</dbReference>
<keyword evidence="2" id="KW-1185">Reference proteome</keyword>
<proteinExistence type="predicted"/>
<dbReference type="Proteomes" id="UP000030746">
    <property type="component" value="Unassembled WGS sequence"/>
</dbReference>
<dbReference type="HOGENOM" id="CLU_2280582_0_0_1"/>
<evidence type="ECO:0000313" key="1">
    <source>
        <dbReference type="EMBL" id="ESP04750.1"/>
    </source>
</evidence>
<organism evidence="1 2">
    <name type="scientific">Lottia gigantea</name>
    <name type="common">Giant owl limpet</name>
    <dbReference type="NCBI Taxonomy" id="225164"/>
    <lineage>
        <taxon>Eukaryota</taxon>
        <taxon>Metazoa</taxon>
        <taxon>Spiralia</taxon>
        <taxon>Lophotrochozoa</taxon>
        <taxon>Mollusca</taxon>
        <taxon>Gastropoda</taxon>
        <taxon>Patellogastropoda</taxon>
        <taxon>Lottioidea</taxon>
        <taxon>Lottiidae</taxon>
        <taxon>Lottia</taxon>
    </lineage>
</organism>
<protein>
    <submittedName>
        <fullName evidence="1">Uncharacterized protein</fullName>
    </submittedName>
</protein>
<dbReference type="AlphaFoldDB" id="V4CQK7"/>
<dbReference type="CTD" id="20236897"/>
<dbReference type="EMBL" id="KB199651">
    <property type="protein sequence ID" value="ESP04750.1"/>
    <property type="molecule type" value="Genomic_DNA"/>
</dbReference>
<sequence>MEWMFETVCFKEIMLTECHSFTEVLPKTFIFECSITIRLYLILFHFCGDMQWMFGTICFKETMSTECHSFTEGHVNSGFERKVCIEHKYKGYERTIRGDVEVQFEF</sequence>
<name>V4CQK7_LOTGI</name>
<reference evidence="1 2" key="1">
    <citation type="journal article" date="2013" name="Nature">
        <title>Insights into bilaterian evolution from three spiralian genomes.</title>
        <authorList>
            <person name="Simakov O."/>
            <person name="Marletaz F."/>
            <person name="Cho S.J."/>
            <person name="Edsinger-Gonzales E."/>
            <person name="Havlak P."/>
            <person name="Hellsten U."/>
            <person name="Kuo D.H."/>
            <person name="Larsson T."/>
            <person name="Lv J."/>
            <person name="Arendt D."/>
            <person name="Savage R."/>
            <person name="Osoegawa K."/>
            <person name="de Jong P."/>
            <person name="Grimwood J."/>
            <person name="Chapman J.A."/>
            <person name="Shapiro H."/>
            <person name="Aerts A."/>
            <person name="Otillar R.P."/>
            <person name="Terry A.Y."/>
            <person name="Boore J.L."/>
            <person name="Grigoriev I.V."/>
            <person name="Lindberg D.R."/>
            <person name="Seaver E.C."/>
            <person name="Weisblat D.A."/>
            <person name="Putnam N.H."/>
            <person name="Rokhsar D.S."/>
        </authorList>
    </citation>
    <scope>NUCLEOTIDE SEQUENCE [LARGE SCALE GENOMIC DNA]</scope>
</reference>
<dbReference type="KEGG" id="lgi:LOTGIDRAFT_155971"/>
<accession>V4CQK7</accession>
<evidence type="ECO:0000313" key="2">
    <source>
        <dbReference type="Proteomes" id="UP000030746"/>
    </source>
</evidence>
<dbReference type="GeneID" id="20236897"/>